<reference evidence="1" key="1">
    <citation type="submission" date="2022-06" db="EMBL/GenBank/DDBJ databases">
        <title>Phylogenomic reconstructions and comparative analyses of Kickxellomycotina fungi.</title>
        <authorList>
            <person name="Reynolds N.K."/>
            <person name="Stajich J.E."/>
            <person name="Barry K."/>
            <person name="Grigoriev I.V."/>
            <person name="Crous P."/>
            <person name="Smith M.E."/>
        </authorList>
    </citation>
    <scope>NUCLEOTIDE SEQUENCE</scope>
    <source>
        <strain evidence="1">RSA 2271</strain>
    </source>
</reference>
<comment type="caution">
    <text evidence="1">The sequence shown here is derived from an EMBL/GenBank/DDBJ whole genome shotgun (WGS) entry which is preliminary data.</text>
</comment>
<dbReference type="EMBL" id="JAMZIH010001366">
    <property type="protein sequence ID" value="KAJ1678252.1"/>
    <property type="molecule type" value="Genomic_DNA"/>
</dbReference>
<accession>A0ACC1HSP1</accession>
<dbReference type="Proteomes" id="UP001145114">
    <property type="component" value="Unassembled WGS sequence"/>
</dbReference>
<proteinExistence type="predicted"/>
<evidence type="ECO:0000313" key="2">
    <source>
        <dbReference type="Proteomes" id="UP001145114"/>
    </source>
</evidence>
<organism evidence="1 2">
    <name type="scientific">Spiromyces aspiralis</name>
    <dbReference type="NCBI Taxonomy" id="68401"/>
    <lineage>
        <taxon>Eukaryota</taxon>
        <taxon>Fungi</taxon>
        <taxon>Fungi incertae sedis</taxon>
        <taxon>Zoopagomycota</taxon>
        <taxon>Kickxellomycotina</taxon>
        <taxon>Kickxellomycetes</taxon>
        <taxon>Kickxellales</taxon>
        <taxon>Kickxellaceae</taxon>
        <taxon>Spiromyces</taxon>
    </lineage>
</organism>
<sequence length="176" mass="20334">MLLSLTLSLFLDSSKYDIAREVSINQGRPAIVVKPRCGVADNSSGRRPVGVLIEVKRADPTKVDPDDHPLTPNDTMFIEDESEDRTERIRRKLGKKTFGYLKRLLANGYKRIRENRYLDIFNGCCDEVLVIVISFSGKRCLFQFEYFKRRVGDWYLDPERHPVVDNLACPNNWPNL</sequence>
<name>A0ACC1HSP1_9FUNG</name>
<protein>
    <submittedName>
        <fullName evidence="1">Uncharacterized protein</fullName>
    </submittedName>
</protein>
<evidence type="ECO:0000313" key="1">
    <source>
        <dbReference type="EMBL" id="KAJ1678252.1"/>
    </source>
</evidence>
<gene>
    <name evidence="1" type="ORF">EV182_004450</name>
</gene>
<keyword evidence="2" id="KW-1185">Reference proteome</keyword>